<proteinExistence type="predicted"/>
<dbReference type="SUPFAM" id="SSF53448">
    <property type="entry name" value="Nucleotide-diphospho-sugar transferases"/>
    <property type="match status" value="1"/>
</dbReference>
<dbReference type="Proteomes" id="UP001596039">
    <property type="component" value="Unassembled WGS sequence"/>
</dbReference>
<protein>
    <submittedName>
        <fullName evidence="3">Molybdenum cofactor guanylyltransferase</fullName>
    </submittedName>
</protein>
<evidence type="ECO:0000259" key="2">
    <source>
        <dbReference type="Pfam" id="PF12804"/>
    </source>
</evidence>
<dbReference type="PANTHER" id="PTHR19136">
    <property type="entry name" value="MOLYBDENUM COFACTOR GUANYLYLTRANSFERASE"/>
    <property type="match status" value="1"/>
</dbReference>
<dbReference type="EMBL" id="JBHSMG010000001">
    <property type="protein sequence ID" value="MFC5501663.1"/>
    <property type="molecule type" value="Genomic_DNA"/>
</dbReference>
<keyword evidence="3" id="KW-0548">Nucleotidyltransferase</keyword>
<dbReference type="Gene3D" id="3.90.550.10">
    <property type="entry name" value="Spore Coat Polysaccharide Biosynthesis Protein SpsA, Chain A"/>
    <property type="match status" value="1"/>
</dbReference>
<feature type="domain" description="MobA-like NTP transferase" evidence="2">
    <location>
        <begin position="5"/>
        <end position="151"/>
    </location>
</feature>
<organism evidence="3 4">
    <name type="scientific">Lysinimonas soli</name>
    <dbReference type="NCBI Taxonomy" id="1074233"/>
    <lineage>
        <taxon>Bacteria</taxon>
        <taxon>Bacillati</taxon>
        <taxon>Actinomycetota</taxon>
        <taxon>Actinomycetes</taxon>
        <taxon>Micrococcales</taxon>
        <taxon>Microbacteriaceae</taxon>
        <taxon>Lysinimonas</taxon>
    </lineage>
</organism>
<evidence type="ECO:0000313" key="3">
    <source>
        <dbReference type="EMBL" id="MFC5501663.1"/>
    </source>
</evidence>
<gene>
    <name evidence="3" type="ORF">ACFPJ4_05330</name>
</gene>
<sequence>MTFDAVVLSGGRASRLGGTTKATLLARGMPLLLGTVAATTGARRTVVVGDGAPGLPADVLLARETPAFAGPAAGIGAGLDALRRRGPLAELLLVLACDMPGIATAVGVLLAAAAAAPASDGILAVDDGGRRQYLAGVYRSGALSAAVSAALLRHGSLEGLSMRALLDSLRLDGVEVPPGATSDVDTWADAARHGVTDPADAGRSSVPTLRS</sequence>
<name>A0ABW0NNV1_9MICO</name>
<comment type="caution">
    <text evidence="3">The sequence shown here is derived from an EMBL/GenBank/DDBJ whole genome shotgun (WGS) entry which is preliminary data.</text>
</comment>
<evidence type="ECO:0000256" key="1">
    <source>
        <dbReference type="ARBA" id="ARBA00022679"/>
    </source>
</evidence>
<dbReference type="InterPro" id="IPR029044">
    <property type="entry name" value="Nucleotide-diphossugar_trans"/>
</dbReference>
<dbReference type="Pfam" id="PF12804">
    <property type="entry name" value="NTP_transf_3"/>
    <property type="match status" value="1"/>
</dbReference>
<reference evidence="4" key="1">
    <citation type="journal article" date="2019" name="Int. J. Syst. Evol. Microbiol.">
        <title>The Global Catalogue of Microorganisms (GCM) 10K type strain sequencing project: providing services to taxonomists for standard genome sequencing and annotation.</title>
        <authorList>
            <consortium name="The Broad Institute Genomics Platform"/>
            <consortium name="The Broad Institute Genome Sequencing Center for Infectious Disease"/>
            <person name="Wu L."/>
            <person name="Ma J."/>
        </authorList>
    </citation>
    <scope>NUCLEOTIDE SEQUENCE [LARGE SCALE GENOMIC DNA]</scope>
    <source>
        <strain evidence="4">CGMCC 4.6997</strain>
    </source>
</reference>
<evidence type="ECO:0000313" key="4">
    <source>
        <dbReference type="Proteomes" id="UP001596039"/>
    </source>
</evidence>
<keyword evidence="4" id="KW-1185">Reference proteome</keyword>
<accession>A0ABW0NNV1</accession>
<dbReference type="GO" id="GO:0016779">
    <property type="term" value="F:nucleotidyltransferase activity"/>
    <property type="evidence" value="ECO:0007669"/>
    <property type="project" value="UniProtKB-KW"/>
</dbReference>
<dbReference type="InterPro" id="IPR025877">
    <property type="entry name" value="MobA-like_NTP_Trfase"/>
</dbReference>
<dbReference type="PANTHER" id="PTHR19136:SF81">
    <property type="entry name" value="MOLYBDENUM COFACTOR GUANYLYLTRANSFERASE"/>
    <property type="match status" value="1"/>
</dbReference>
<keyword evidence="1" id="KW-0808">Transferase</keyword>
<dbReference type="RefSeq" id="WP_386739244.1">
    <property type="nucleotide sequence ID" value="NZ_JBHSMG010000001.1"/>
</dbReference>